<organism evidence="1">
    <name type="scientific">Fonticula alba</name>
    <name type="common">Slime mold</name>
    <dbReference type="NCBI Taxonomy" id="691883"/>
    <lineage>
        <taxon>Eukaryota</taxon>
        <taxon>Rotosphaerida</taxon>
        <taxon>Fonticulaceae</taxon>
        <taxon>Fonticula</taxon>
    </lineage>
</organism>
<dbReference type="GO" id="GO:0006888">
    <property type="term" value="P:endoplasmic reticulum to Golgi vesicle-mediated transport"/>
    <property type="evidence" value="ECO:0007669"/>
    <property type="project" value="InterPro"/>
</dbReference>
<accession>A0A058ZER6</accession>
<dbReference type="AlphaFoldDB" id="A0A058ZER6"/>
<evidence type="ECO:0000313" key="2">
    <source>
        <dbReference type="Proteomes" id="UP000030693"/>
    </source>
</evidence>
<protein>
    <submittedName>
        <fullName evidence="1">Uncharacterized protein</fullName>
    </submittedName>
</protein>
<dbReference type="GO" id="GO:0070939">
    <property type="term" value="C:Dsl1/NZR complex"/>
    <property type="evidence" value="ECO:0007669"/>
    <property type="project" value="InterPro"/>
</dbReference>
<dbReference type="Pfam" id="PF04437">
    <property type="entry name" value="RINT1_TIP1"/>
    <property type="match status" value="1"/>
</dbReference>
<reference evidence="1" key="1">
    <citation type="submission" date="2013-04" db="EMBL/GenBank/DDBJ databases">
        <title>The Genome Sequence of Fonticula alba ATCC 38817.</title>
        <authorList>
            <consortium name="The Broad Institute Genomics Platform"/>
            <person name="Russ C."/>
            <person name="Cuomo C."/>
            <person name="Burger G."/>
            <person name="Gray M.W."/>
            <person name="Holland P.W.H."/>
            <person name="King N."/>
            <person name="Lang F.B.F."/>
            <person name="Roger A.J."/>
            <person name="Ruiz-Trillo I."/>
            <person name="Brown M."/>
            <person name="Walker B."/>
            <person name="Young S."/>
            <person name="Zeng Q."/>
            <person name="Gargeya S."/>
            <person name="Fitzgerald M."/>
            <person name="Haas B."/>
            <person name="Abouelleil A."/>
            <person name="Allen A.W."/>
            <person name="Alvarado L."/>
            <person name="Arachchi H.M."/>
            <person name="Berlin A.M."/>
            <person name="Chapman S.B."/>
            <person name="Gainer-Dewar J."/>
            <person name="Goldberg J."/>
            <person name="Griggs A."/>
            <person name="Gujja S."/>
            <person name="Hansen M."/>
            <person name="Howarth C."/>
            <person name="Imamovic A."/>
            <person name="Ireland A."/>
            <person name="Larimer J."/>
            <person name="McCowan C."/>
            <person name="Murphy C."/>
            <person name="Pearson M."/>
            <person name="Poon T.W."/>
            <person name="Priest M."/>
            <person name="Roberts A."/>
            <person name="Saif S."/>
            <person name="Shea T."/>
            <person name="Sisk P."/>
            <person name="Sykes S."/>
            <person name="Wortman J."/>
            <person name="Nusbaum C."/>
            <person name="Birren B."/>
        </authorList>
    </citation>
    <scope>NUCLEOTIDE SEQUENCE [LARGE SCALE GENOMIC DNA]</scope>
    <source>
        <strain evidence="1">ATCC 38817</strain>
    </source>
</reference>
<evidence type="ECO:0000313" key="1">
    <source>
        <dbReference type="EMBL" id="KCV71947.1"/>
    </source>
</evidence>
<proteinExistence type="predicted"/>
<dbReference type="Proteomes" id="UP000030693">
    <property type="component" value="Unassembled WGS sequence"/>
</dbReference>
<keyword evidence="2" id="KW-1185">Reference proteome</keyword>
<gene>
    <name evidence="1" type="ORF">H696_01356</name>
</gene>
<dbReference type="InterPro" id="IPR007528">
    <property type="entry name" value="RINT1_Tip20"/>
</dbReference>
<dbReference type="EMBL" id="KB932202">
    <property type="protein sequence ID" value="KCV71947.1"/>
    <property type="molecule type" value="Genomic_DNA"/>
</dbReference>
<dbReference type="GO" id="GO:0006890">
    <property type="term" value="P:retrograde vesicle-mediated transport, Golgi to endoplasmic reticulum"/>
    <property type="evidence" value="ECO:0007669"/>
    <property type="project" value="InterPro"/>
</dbReference>
<dbReference type="RefSeq" id="XP_009493525.1">
    <property type="nucleotide sequence ID" value="XM_009495250.1"/>
</dbReference>
<sequence length="364" mass="39470">MLSLLEGVLAEHWRWSFITQRSDASDTYLGRTIKETLNFDRALRLVHEFAPGARLSLQALLDDAACRSHWLESELTVALGKVTQLLEDDPQAWASAAPEGPFHKPAAGDLATVENLALAGHPSSLAGRAGGPPIVRAAERFLLLLDVLRSRYEEVPQEHVRRDYFHRVQLQACVRFIEALDAEQTRLAGRLFGQLPRGAVERPPPVDLLAGLVLLANTAGHLAAMLSQLRLDNFYRRLLVADPGGTAPPCGLLLSSLQDRLQHIHLGTLATLAGAVATLLVASLSEYTQAASADTLPMDLDEVRPAPQLGPVQRMCAALGAAPLFLILSPADREAIFRALCEALDLHLLVRLLARSTCPSSSGR</sequence>
<dbReference type="GeneID" id="20526081"/>
<name>A0A058ZER6_FONAL</name>